<reference evidence="10 11" key="1">
    <citation type="journal article" date="2024" name="Int. J. Mol. Sci.">
        <title>Exploration of Alicyclobacillus spp. Genome in Search of Antibiotic Resistance.</title>
        <authorList>
            <person name="Bucka-Kolendo J."/>
            <person name="Kiousi D.E."/>
            <person name="Dekowska A."/>
            <person name="Mikolajczuk-Szczyrba A."/>
            <person name="Karadedos D.M."/>
            <person name="Michael P."/>
            <person name="Galanis A."/>
            <person name="Sokolowska B."/>
        </authorList>
    </citation>
    <scope>NUCLEOTIDE SEQUENCE [LARGE SCALE GENOMIC DNA]</scope>
    <source>
        <strain evidence="10 11">KKP 3000</strain>
    </source>
</reference>
<dbReference type="RefSeq" id="WP_275475590.1">
    <property type="nucleotide sequence ID" value="NZ_CP162940.1"/>
</dbReference>
<dbReference type="Pfam" id="PF01751">
    <property type="entry name" value="Toprim"/>
    <property type="match status" value="1"/>
</dbReference>
<organism evidence="10 11">
    <name type="scientific">Alicyclobacillus fastidiosus</name>
    <dbReference type="NCBI Taxonomy" id="392011"/>
    <lineage>
        <taxon>Bacteria</taxon>
        <taxon>Bacillati</taxon>
        <taxon>Bacillota</taxon>
        <taxon>Bacilli</taxon>
        <taxon>Bacillales</taxon>
        <taxon>Alicyclobacillaceae</taxon>
        <taxon>Alicyclobacillus</taxon>
    </lineage>
</organism>
<dbReference type="InterPro" id="IPR036890">
    <property type="entry name" value="HATPase_C_sf"/>
</dbReference>
<keyword evidence="5" id="KW-0460">Magnesium</keyword>
<keyword evidence="6" id="KW-0799">Topoisomerase</keyword>
<dbReference type="SUPFAM" id="SSF54211">
    <property type="entry name" value="Ribosomal protein S5 domain 2-like"/>
    <property type="match status" value="1"/>
</dbReference>
<dbReference type="PRINTS" id="PR01159">
    <property type="entry name" value="DNAGYRASEB"/>
</dbReference>
<accession>A0ABV5A8W6</accession>
<dbReference type="PRINTS" id="PR00418">
    <property type="entry name" value="TPI2FAMILY"/>
</dbReference>
<dbReference type="InterPro" id="IPR001241">
    <property type="entry name" value="Topo_IIA"/>
</dbReference>
<dbReference type="PROSITE" id="PS50880">
    <property type="entry name" value="TOPRIM"/>
    <property type="match status" value="1"/>
</dbReference>
<dbReference type="NCBIfam" id="NF004189">
    <property type="entry name" value="PRK05644.1"/>
    <property type="match status" value="1"/>
</dbReference>
<proteinExistence type="predicted"/>
<evidence type="ECO:0000256" key="6">
    <source>
        <dbReference type="ARBA" id="ARBA00023029"/>
    </source>
</evidence>
<gene>
    <name evidence="10" type="ORF">KKP3000_001184</name>
</gene>
<dbReference type="PROSITE" id="PS00177">
    <property type="entry name" value="TOPOISOMERASE_II"/>
    <property type="match status" value="1"/>
</dbReference>
<dbReference type="InterPro" id="IPR002288">
    <property type="entry name" value="DNA_gyrase_B_C"/>
</dbReference>
<dbReference type="InterPro" id="IPR013760">
    <property type="entry name" value="Topo_IIA-like_dom_sf"/>
</dbReference>
<comment type="caution">
    <text evidence="10">The sequence shown here is derived from an EMBL/GenBank/DDBJ whole genome shotgun (WGS) entry which is preliminary data.</text>
</comment>
<dbReference type="Pfam" id="PF00986">
    <property type="entry name" value="DNA_gyraseB_C"/>
    <property type="match status" value="1"/>
</dbReference>
<evidence type="ECO:0000256" key="7">
    <source>
        <dbReference type="ARBA" id="ARBA00023125"/>
    </source>
</evidence>
<dbReference type="SMART" id="SM00387">
    <property type="entry name" value="HATPase_c"/>
    <property type="match status" value="1"/>
</dbReference>
<feature type="domain" description="Toprim" evidence="9">
    <location>
        <begin position="438"/>
        <end position="553"/>
    </location>
</feature>
<dbReference type="InterPro" id="IPR013759">
    <property type="entry name" value="Topo_IIA_B_C"/>
</dbReference>
<keyword evidence="4" id="KW-0479">Metal-binding</keyword>
<evidence type="ECO:0000256" key="5">
    <source>
        <dbReference type="ARBA" id="ARBA00022842"/>
    </source>
</evidence>
<sequence length="663" mass="73902">MSTSELIQNYDDSSIHVLDGLEAIRKRPGMYVGGTGVQGFHHLFKEVIDNSIDEALAGYCDRIEVVIHEDQSLSVKDNGRGIPFGMHETGKRTIEVAMTIPHSGGKFGDKGSGYTVSGGLHGVGLTAVNALSKWVEVTICRDGQQYVQKYTTGARPGEEEFKIGYPEPPTITPLATERRGTMIRFLPDADVFGNLHFQTGIIEERIRMMAYLNPSITITLTDLRHSTKTKTFYYEGGVSEFVQYLNEDKQTIQAPFAISGKSDSISVDIGIQYSDGYAETFASFVNCIPTKSGGTHVRGFKTAFTRTFNDFARTNGILKENEDNLEGDLLREGMTCVLSIRLPNPEFIGQTKDELSNKEVQNIVGTVVSEQLSAYLDQNRELAINVIHRALLSKRAREAAKKAAEDVRTGKDKKDKNGRRKVLVEKLTAPQSNEYAKNELYIVEGDSAGGSAKQGRDFRHQGILPLRGKSLNVERENDVSKILKNAEIAAIVDSIGAGFGASFDLSQCRYGKVIIMSDADPDGGHIQSLLITLFYQYMRPLVEAGMLYVAMPPLYKLTYAEGKGKSKQSVVMYAWTDEELDELRSAFAKKKISFELQRYKGLGEMNPDQLWETTMCPETRTLIKIDVMDASVAERRITTLMGSKSELRRQWLYENVDFDSYEE</sequence>
<dbReference type="CDD" id="cd00822">
    <property type="entry name" value="TopoII_Trans_DNA_gyrase"/>
    <property type="match status" value="1"/>
</dbReference>
<evidence type="ECO:0000256" key="3">
    <source>
        <dbReference type="ARBA" id="ARBA00012895"/>
    </source>
</evidence>
<evidence type="ECO:0000256" key="4">
    <source>
        <dbReference type="ARBA" id="ARBA00022723"/>
    </source>
</evidence>
<dbReference type="InterPro" id="IPR006171">
    <property type="entry name" value="TOPRIM_dom"/>
</dbReference>
<dbReference type="Pfam" id="PF00204">
    <property type="entry name" value="DNA_gyraseB"/>
    <property type="match status" value="1"/>
</dbReference>
<dbReference type="CDD" id="cd16928">
    <property type="entry name" value="HATPase_GyrB-like"/>
    <property type="match status" value="1"/>
</dbReference>
<evidence type="ECO:0000256" key="1">
    <source>
        <dbReference type="ARBA" id="ARBA00000185"/>
    </source>
</evidence>
<name>A0ABV5A8W6_9BACL</name>
<dbReference type="Gene3D" id="3.30.230.10">
    <property type="match status" value="1"/>
</dbReference>
<evidence type="ECO:0000256" key="8">
    <source>
        <dbReference type="ARBA" id="ARBA00023235"/>
    </source>
</evidence>
<dbReference type="Pfam" id="PF02518">
    <property type="entry name" value="HATPase_c"/>
    <property type="match status" value="1"/>
</dbReference>
<keyword evidence="7" id="KW-0238">DNA-binding</keyword>
<protein>
    <recommendedName>
        <fullName evidence="3">DNA topoisomerase (ATP-hydrolyzing)</fullName>
        <ecNumber evidence="3">5.6.2.2</ecNumber>
    </recommendedName>
</protein>
<dbReference type="InterPro" id="IPR020568">
    <property type="entry name" value="Ribosomal_Su5_D2-typ_SF"/>
</dbReference>
<keyword evidence="8" id="KW-0413">Isomerase</keyword>
<dbReference type="PANTHER" id="PTHR45866">
    <property type="entry name" value="DNA GYRASE/TOPOISOMERASE SUBUNIT B"/>
    <property type="match status" value="1"/>
</dbReference>
<keyword evidence="11" id="KW-1185">Reference proteome</keyword>
<dbReference type="Gene3D" id="3.30.565.10">
    <property type="entry name" value="Histidine kinase-like ATPase, C-terminal domain"/>
    <property type="match status" value="1"/>
</dbReference>
<dbReference type="InterPro" id="IPR013506">
    <property type="entry name" value="Topo_IIA_bsu_dom2"/>
</dbReference>
<dbReference type="InterPro" id="IPR018522">
    <property type="entry name" value="TopoIIA_CS"/>
</dbReference>
<evidence type="ECO:0000259" key="9">
    <source>
        <dbReference type="PROSITE" id="PS50880"/>
    </source>
</evidence>
<dbReference type="Proteomes" id="UP001579974">
    <property type="component" value="Unassembled WGS sequence"/>
</dbReference>
<dbReference type="InterPro" id="IPR000565">
    <property type="entry name" value="Topo_IIA_B"/>
</dbReference>
<evidence type="ECO:0000313" key="11">
    <source>
        <dbReference type="Proteomes" id="UP001579974"/>
    </source>
</evidence>
<dbReference type="EC" id="5.6.2.2" evidence="3"/>
<comment type="catalytic activity">
    <reaction evidence="1">
        <text>ATP-dependent breakage, passage and rejoining of double-stranded DNA.</text>
        <dbReference type="EC" id="5.6.2.2"/>
    </reaction>
</comment>
<dbReference type="SMART" id="SM00433">
    <property type="entry name" value="TOP2c"/>
    <property type="match status" value="1"/>
</dbReference>
<comment type="cofactor">
    <cofactor evidence="2">
        <name>Mg(2+)</name>
        <dbReference type="ChEBI" id="CHEBI:18420"/>
    </cofactor>
</comment>
<dbReference type="EMBL" id="JBDXSU010000001">
    <property type="protein sequence ID" value="MFB5188751.1"/>
    <property type="molecule type" value="Genomic_DNA"/>
</dbReference>
<dbReference type="SUPFAM" id="SSF56719">
    <property type="entry name" value="Type II DNA topoisomerase"/>
    <property type="match status" value="1"/>
</dbReference>
<dbReference type="PANTHER" id="PTHR45866:SF12">
    <property type="entry name" value="DNA TOPOISOMERASE 4 SUBUNIT B"/>
    <property type="match status" value="1"/>
</dbReference>
<dbReference type="InterPro" id="IPR014721">
    <property type="entry name" value="Ribsml_uS5_D2-typ_fold_subgr"/>
</dbReference>
<evidence type="ECO:0000313" key="10">
    <source>
        <dbReference type="EMBL" id="MFB5188751.1"/>
    </source>
</evidence>
<dbReference type="InterPro" id="IPR003594">
    <property type="entry name" value="HATPase_dom"/>
</dbReference>
<evidence type="ECO:0000256" key="2">
    <source>
        <dbReference type="ARBA" id="ARBA00001946"/>
    </source>
</evidence>
<dbReference type="Gene3D" id="3.40.50.670">
    <property type="match status" value="1"/>
</dbReference>
<dbReference type="SUPFAM" id="SSF55874">
    <property type="entry name" value="ATPase domain of HSP90 chaperone/DNA topoisomerase II/histidine kinase"/>
    <property type="match status" value="1"/>
</dbReference>